<dbReference type="AlphaFoldDB" id="A0A8T0X318"/>
<organism evidence="1 2">
    <name type="scientific">Panicum virgatum</name>
    <name type="common">Blackwell switchgrass</name>
    <dbReference type="NCBI Taxonomy" id="38727"/>
    <lineage>
        <taxon>Eukaryota</taxon>
        <taxon>Viridiplantae</taxon>
        <taxon>Streptophyta</taxon>
        <taxon>Embryophyta</taxon>
        <taxon>Tracheophyta</taxon>
        <taxon>Spermatophyta</taxon>
        <taxon>Magnoliopsida</taxon>
        <taxon>Liliopsida</taxon>
        <taxon>Poales</taxon>
        <taxon>Poaceae</taxon>
        <taxon>PACMAD clade</taxon>
        <taxon>Panicoideae</taxon>
        <taxon>Panicodae</taxon>
        <taxon>Paniceae</taxon>
        <taxon>Panicinae</taxon>
        <taxon>Panicum</taxon>
        <taxon>Panicum sect. Hiantes</taxon>
    </lineage>
</organism>
<accession>A0A8T0X318</accession>
<proteinExistence type="predicted"/>
<name>A0A8T0X318_PANVG</name>
<dbReference type="EMBL" id="CM029037">
    <property type="protein sequence ID" value="KAG2656111.1"/>
    <property type="molecule type" value="Genomic_DNA"/>
</dbReference>
<keyword evidence="2" id="KW-1185">Reference proteome</keyword>
<gene>
    <name evidence="1" type="ORF">PVAP13_1KG056400</name>
</gene>
<comment type="caution">
    <text evidence="1">The sequence shown here is derived from an EMBL/GenBank/DDBJ whole genome shotgun (WGS) entry which is preliminary data.</text>
</comment>
<sequence length="101" mass="11583">MDDLLETGPRCYSEDSRGILHLHGALHGLLESALLPCLSLPLDFFLCFALRRQQSNKQVIYPCFSFLFFLNKYTPTNIQCICLSFSLSFYSEMTTASTYMH</sequence>
<protein>
    <submittedName>
        <fullName evidence="1">Uncharacterized protein</fullName>
    </submittedName>
</protein>
<evidence type="ECO:0000313" key="1">
    <source>
        <dbReference type="EMBL" id="KAG2656111.1"/>
    </source>
</evidence>
<evidence type="ECO:0000313" key="2">
    <source>
        <dbReference type="Proteomes" id="UP000823388"/>
    </source>
</evidence>
<reference evidence="1" key="1">
    <citation type="submission" date="2020-05" db="EMBL/GenBank/DDBJ databases">
        <title>WGS assembly of Panicum virgatum.</title>
        <authorList>
            <person name="Lovell J.T."/>
            <person name="Jenkins J."/>
            <person name="Shu S."/>
            <person name="Juenger T.E."/>
            <person name="Schmutz J."/>
        </authorList>
    </citation>
    <scope>NUCLEOTIDE SEQUENCE</scope>
    <source>
        <strain evidence="1">AP13</strain>
    </source>
</reference>
<dbReference type="Proteomes" id="UP000823388">
    <property type="component" value="Chromosome 1K"/>
</dbReference>